<name>A0A1I1QWP6_9FLAO</name>
<protein>
    <recommendedName>
        <fullName evidence="1">MobA/VirD2-like nuclease domain-containing protein</fullName>
    </recommendedName>
</protein>
<evidence type="ECO:0000313" key="3">
    <source>
        <dbReference type="Proteomes" id="UP000199439"/>
    </source>
</evidence>
<dbReference type="InterPro" id="IPR005094">
    <property type="entry name" value="Endonuclease_MobA/VirD2"/>
</dbReference>
<dbReference type="Proteomes" id="UP000199439">
    <property type="component" value="Unassembled WGS sequence"/>
</dbReference>
<feature type="domain" description="MobA/VirD2-like nuclease" evidence="1">
    <location>
        <begin position="20"/>
        <end position="143"/>
    </location>
</feature>
<sequence length="249" mass="28857">MITKLQSISFTKNALLYCEKGGEVLTTNKCFGNANDIYNQMKEKETQNDRCTNKTFHIKIRAAPEDKGKLNNQDWIDIANRYALKIGFQDNLFAVYLHEKNTDKEHIHIVSTRIGDNNLAISNSYTHYKSQDFSRVIEKEYNLRKVGRKLEALKMNQEFIPNNKHTTDLKEAIFSAIDISDSIEDVVFILKNKNIQTKIGRGISFIDAKGVRKKGSEIDRKLSLRGIEKLLSYEQQEKRMNKKNRGFKM</sequence>
<proteinExistence type="predicted"/>
<gene>
    <name evidence="2" type="ORF">SAMN04487987_10748</name>
</gene>
<dbReference type="STRING" id="870482.SAMN04487987_10748"/>
<reference evidence="3" key="1">
    <citation type="submission" date="2016-10" db="EMBL/GenBank/DDBJ databases">
        <authorList>
            <person name="Varghese N."/>
            <person name="Submissions S."/>
        </authorList>
    </citation>
    <scope>NUCLEOTIDE SEQUENCE [LARGE SCALE GENOMIC DNA]</scope>
    <source>
        <strain evidence="3">DSM 25730</strain>
    </source>
</reference>
<evidence type="ECO:0000313" key="2">
    <source>
        <dbReference type="EMBL" id="SFD24298.1"/>
    </source>
</evidence>
<dbReference type="AlphaFoldDB" id="A0A1I1QWP6"/>
<accession>A0A1I1QWP6</accession>
<keyword evidence="3" id="KW-1185">Reference proteome</keyword>
<dbReference type="OrthoDB" id="915634at2"/>
<dbReference type="Pfam" id="PF03432">
    <property type="entry name" value="Relaxase"/>
    <property type="match status" value="1"/>
</dbReference>
<dbReference type="EMBL" id="FOMI01000007">
    <property type="protein sequence ID" value="SFD24298.1"/>
    <property type="molecule type" value="Genomic_DNA"/>
</dbReference>
<evidence type="ECO:0000259" key="1">
    <source>
        <dbReference type="Pfam" id="PF03432"/>
    </source>
</evidence>
<organism evidence="2 3">
    <name type="scientific">Algibacter pectinivorans</name>
    <dbReference type="NCBI Taxonomy" id="870482"/>
    <lineage>
        <taxon>Bacteria</taxon>
        <taxon>Pseudomonadati</taxon>
        <taxon>Bacteroidota</taxon>
        <taxon>Flavobacteriia</taxon>
        <taxon>Flavobacteriales</taxon>
        <taxon>Flavobacteriaceae</taxon>
        <taxon>Algibacter</taxon>
    </lineage>
</organism>
<dbReference type="RefSeq" id="WP_092852168.1">
    <property type="nucleotide sequence ID" value="NZ_FOMI01000007.1"/>
</dbReference>